<feature type="domain" description="Calcineurin-like phosphoesterase" evidence="4">
    <location>
        <begin position="17"/>
        <end position="263"/>
    </location>
</feature>
<evidence type="ECO:0000256" key="3">
    <source>
        <dbReference type="ARBA" id="ARBA00023180"/>
    </source>
</evidence>
<dbReference type="PANTHER" id="PTHR10340:SF34">
    <property type="entry name" value="SPHINGOMYELIN PHOSPHODIESTERASE"/>
    <property type="match status" value="1"/>
</dbReference>
<evidence type="ECO:0000256" key="1">
    <source>
        <dbReference type="ARBA" id="ARBA00008234"/>
    </source>
</evidence>
<dbReference type="GO" id="GO:0016020">
    <property type="term" value="C:membrane"/>
    <property type="evidence" value="ECO:0007669"/>
    <property type="project" value="GOC"/>
</dbReference>
<dbReference type="InterPro" id="IPR029052">
    <property type="entry name" value="Metallo-depent_PP-like"/>
</dbReference>
<evidence type="ECO:0000259" key="4">
    <source>
        <dbReference type="Pfam" id="PF00149"/>
    </source>
</evidence>
<dbReference type="AlphaFoldDB" id="A0AAV8XLP1"/>
<dbReference type="PANTHER" id="PTHR10340">
    <property type="entry name" value="SPHINGOMYELIN PHOSPHODIESTERASE"/>
    <property type="match status" value="1"/>
</dbReference>
<protein>
    <recommendedName>
        <fullName evidence="4">Calcineurin-like phosphoesterase domain-containing protein</fullName>
    </recommendedName>
</protein>
<dbReference type="CDD" id="cd00842">
    <property type="entry name" value="MPP_ASMase"/>
    <property type="match status" value="1"/>
</dbReference>
<proteinExistence type="inferred from homology"/>
<evidence type="ECO:0000313" key="6">
    <source>
        <dbReference type="Proteomes" id="UP001162162"/>
    </source>
</evidence>
<gene>
    <name evidence="5" type="ORF">NQ318_006150</name>
</gene>
<keyword evidence="2" id="KW-0378">Hydrolase</keyword>
<dbReference type="GO" id="GO:0005764">
    <property type="term" value="C:lysosome"/>
    <property type="evidence" value="ECO:0007669"/>
    <property type="project" value="TreeGrafter"/>
</dbReference>
<dbReference type="GO" id="GO:0005615">
    <property type="term" value="C:extracellular space"/>
    <property type="evidence" value="ECO:0007669"/>
    <property type="project" value="TreeGrafter"/>
</dbReference>
<comment type="similarity">
    <text evidence="1">Belongs to the acid sphingomyelinase family.</text>
</comment>
<dbReference type="GO" id="GO:0061750">
    <property type="term" value="F:acid sphingomyelin phosphodiesterase activity"/>
    <property type="evidence" value="ECO:0007669"/>
    <property type="project" value="TreeGrafter"/>
</dbReference>
<evidence type="ECO:0000256" key="2">
    <source>
        <dbReference type="ARBA" id="ARBA00022801"/>
    </source>
</evidence>
<sequence>MTIYLLQKGFIPNVPVLKVLHLSDTHFTQIMKKVAQLIAKNYFVAETTVPHLEKNQHHQQEDGAHTTNDIDYVIWTGDLPPHDIWKQSRRAICILSKRLSNRCWIHFLIYPYFRSRQPWNPYLRGSFAPPWMKEDNHSINWLYTTIADQWKRWLPEATSNTILRGGFYSVLLKPGFRLISLNTNYCHSLSWWLLVNSTDPAKELKWLINELQEAENKNEKVHLIGHIPPGSSDCMKVWSRNFYSIVDRFQATISAQFYGHSHADEFEVFYETAEYSRPTSVAYLGPSVTTYENYNPAYRIYYLKETMNNLKG</sequence>
<comment type="caution">
    <text evidence="5">The sequence shown here is derived from an EMBL/GenBank/DDBJ whole genome shotgun (WGS) entry which is preliminary data.</text>
</comment>
<dbReference type="Proteomes" id="UP001162162">
    <property type="component" value="Unassembled WGS sequence"/>
</dbReference>
<evidence type="ECO:0000313" key="5">
    <source>
        <dbReference type="EMBL" id="KAJ8939969.1"/>
    </source>
</evidence>
<accession>A0AAV8XLP1</accession>
<organism evidence="5 6">
    <name type="scientific">Aromia moschata</name>
    <dbReference type="NCBI Taxonomy" id="1265417"/>
    <lineage>
        <taxon>Eukaryota</taxon>
        <taxon>Metazoa</taxon>
        <taxon>Ecdysozoa</taxon>
        <taxon>Arthropoda</taxon>
        <taxon>Hexapoda</taxon>
        <taxon>Insecta</taxon>
        <taxon>Pterygota</taxon>
        <taxon>Neoptera</taxon>
        <taxon>Endopterygota</taxon>
        <taxon>Coleoptera</taxon>
        <taxon>Polyphaga</taxon>
        <taxon>Cucujiformia</taxon>
        <taxon>Chrysomeloidea</taxon>
        <taxon>Cerambycidae</taxon>
        <taxon>Cerambycinae</taxon>
        <taxon>Callichromatini</taxon>
        <taxon>Aromia</taxon>
    </lineage>
</organism>
<dbReference type="InterPro" id="IPR041805">
    <property type="entry name" value="ASMase/PPN1_MPP"/>
</dbReference>
<dbReference type="GO" id="GO:0006685">
    <property type="term" value="P:sphingomyelin catabolic process"/>
    <property type="evidence" value="ECO:0007669"/>
    <property type="project" value="TreeGrafter"/>
</dbReference>
<keyword evidence="6" id="KW-1185">Reference proteome</keyword>
<name>A0AAV8XLP1_9CUCU</name>
<dbReference type="SUPFAM" id="SSF56300">
    <property type="entry name" value="Metallo-dependent phosphatases"/>
    <property type="match status" value="1"/>
</dbReference>
<dbReference type="EMBL" id="JAPWTK010000457">
    <property type="protein sequence ID" value="KAJ8939969.1"/>
    <property type="molecule type" value="Genomic_DNA"/>
</dbReference>
<dbReference type="InterPro" id="IPR004843">
    <property type="entry name" value="Calcineurin-like_PHP"/>
</dbReference>
<dbReference type="GO" id="GO:0046513">
    <property type="term" value="P:ceramide biosynthetic process"/>
    <property type="evidence" value="ECO:0007669"/>
    <property type="project" value="TreeGrafter"/>
</dbReference>
<dbReference type="Gene3D" id="3.60.21.10">
    <property type="match status" value="1"/>
</dbReference>
<keyword evidence="3" id="KW-0325">Glycoprotein</keyword>
<reference evidence="5" key="1">
    <citation type="journal article" date="2023" name="Insect Mol. Biol.">
        <title>Genome sequencing provides insights into the evolution of gene families encoding plant cell wall-degrading enzymes in longhorned beetles.</title>
        <authorList>
            <person name="Shin N.R."/>
            <person name="Okamura Y."/>
            <person name="Kirsch R."/>
            <person name="Pauchet Y."/>
        </authorList>
    </citation>
    <scope>NUCLEOTIDE SEQUENCE</scope>
    <source>
        <strain evidence="5">AMC_N1</strain>
    </source>
</reference>
<dbReference type="Pfam" id="PF00149">
    <property type="entry name" value="Metallophos"/>
    <property type="match status" value="1"/>
</dbReference>